<gene>
    <name evidence="1" type="ORF">MTR67_025813</name>
</gene>
<accession>A0AAF0R0G8</accession>
<dbReference type="EMBL" id="CP133617">
    <property type="protein sequence ID" value="WMV32428.1"/>
    <property type="molecule type" value="Genomic_DNA"/>
</dbReference>
<dbReference type="Proteomes" id="UP001234989">
    <property type="component" value="Chromosome 6"/>
</dbReference>
<proteinExistence type="predicted"/>
<evidence type="ECO:0000313" key="1">
    <source>
        <dbReference type="EMBL" id="WMV32428.1"/>
    </source>
</evidence>
<organism evidence="1 2">
    <name type="scientific">Solanum verrucosum</name>
    <dbReference type="NCBI Taxonomy" id="315347"/>
    <lineage>
        <taxon>Eukaryota</taxon>
        <taxon>Viridiplantae</taxon>
        <taxon>Streptophyta</taxon>
        <taxon>Embryophyta</taxon>
        <taxon>Tracheophyta</taxon>
        <taxon>Spermatophyta</taxon>
        <taxon>Magnoliopsida</taxon>
        <taxon>eudicotyledons</taxon>
        <taxon>Gunneridae</taxon>
        <taxon>Pentapetalae</taxon>
        <taxon>asterids</taxon>
        <taxon>lamiids</taxon>
        <taxon>Solanales</taxon>
        <taxon>Solanaceae</taxon>
        <taxon>Solanoideae</taxon>
        <taxon>Solaneae</taxon>
        <taxon>Solanum</taxon>
    </lineage>
</organism>
<evidence type="ECO:0000313" key="2">
    <source>
        <dbReference type="Proteomes" id="UP001234989"/>
    </source>
</evidence>
<protein>
    <submittedName>
        <fullName evidence="1">Uncharacterized protein</fullName>
    </submittedName>
</protein>
<name>A0AAF0R0G8_SOLVR</name>
<keyword evidence="2" id="KW-1185">Reference proteome</keyword>
<reference evidence="1" key="1">
    <citation type="submission" date="2023-08" db="EMBL/GenBank/DDBJ databases">
        <title>A de novo genome assembly of Solanum verrucosum Schlechtendal, a Mexican diploid species geographically isolated from the other diploid A-genome species in potato relatives.</title>
        <authorList>
            <person name="Hosaka K."/>
        </authorList>
    </citation>
    <scope>NUCLEOTIDE SEQUENCE</scope>
    <source>
        <tissue evidence="1">Young leaves</tissue>
    </source>
</reference>
<dbReference type="AlphaFoldDB" id="A0AAF0R0G8"/>
<sequence>MRFGKKGKISPWYIGPHSIPKSWQCSL</sequence>